<keyword evidence="1 5" id="KW-0732">Signal</keyword>
<feature type="transmembrane region" description="Helical" evidence="4">
    <location>
        <begin position="166"/>
        <end position="187"/>
    </location>
</feature>
<proteinExistence type="predicted"/>
<sequence>MNFSTRPSRRSPLRTGAAVAAAAGLLTLGAPIAIAHDAVIGGDPADGATVSEFPESVTLEFSAEPREGFNTFALSDAETEEVLFSGEPAIDGHMLTLEIPEDVDPGAGDYRVGFQITSSDGHSTQGMTSFSVAGDAATTAPASETEAEAEAETETEEAEQDGLPSVPAWVIIGLSALALIAVVIMILRKGRMSRELDENTDHPENI</sequence>
<evidence type="ECO:0000256" key="2">
    <source>
        <dbReference type="ARBA" id="ARBA00023008"/>
    </source>
</evidence>
<keyword evidence="4" id="KW-0812">Transmembrane</keyword>
<keyword evidence="2" id="KW-0186">Copper</keyword>
<dbReference type="Pfam" id="PF04234">
    <property type="entry name" value="CopC"/>
    <property type="match status" value="1"/>
</dbReference>
<dbReference type="KEGG" id="cdo:CDOO_08165"/>
<dbReference type="Proteomes" id="UP000029914">
    <property type="component" value="Chromosome"/>
</dbReference>
<dbReference type="AlphaFoldDB" id="A0A097IGL3"/>
<dbReference type="HOGENOM" id="CLU_087859_1_1_11"/>
<dbReference type="GO" id="GO:0005507">
    <property type="term" value="F:copper ion binding"/>
    <property type="evidence" value="ECO:0007669"/>
    <property type="project" value="InterPro"/>
</dbReference>
<keyword evidence="8" id="KW-1185">Reference proteome</keyword>
<feature type="chain" id="PRO_5001935841" evidence="5">
    <location>
        <begin position="36"/>
        <end position="206"/>
    </location>
</feature>
<evidence type="ECO:0000313" key="7">
    <source>
        <dbReference type="EMBL" id="AIT61242.1"/>
    </source>
</evidence>
<dbReference type="EMBL" id="CP006764">
    <property type="protein sequence ID" value="AIT61242.1"/>
    <property type="molecule type" value="Genomic_DNA"/>
</dbReference>
<dbReference type="PROSITE" id="PS51318">
    <property type="entry name" value="TAT"/>
    <property type="match status" value="1"/>
</dbReference>
<evidence type="ECO:0000256" key="1">
    <source>
        <dbReference type="ARBA" id="ARBA00022729"/>
    </source>
</evidence>
<dbReference type="SUPFAM" id="SSF81296">
    <property type="entry name" value="E set domains"/>
    <property type="match status" value="1"/>
</dbReference>
<evidence type="ECO:0000313" key="8">
    <source>
        <dbReference type="Proteomes" id="UP000029914"/>
    </source>
</evidence>
<dbReference type="GO" id="GO:0046688">
    <property type="term" value="P:response to copper ion"/>
    <property type="evidence" value="ECO:0007669"/>
    <property type="project" value="InterPro"/>
</dbReference>
<evidence type="ECO:0000256" key="4">
    <source>
        <dbReference type="SAM" id="Phobius"/>
    </source>
</evidence>
<evidence type="ECO:0000256" key="3">
    <source>
        <dbReference type="SAM" id="MobiDB-lite"/>
    </source>
</evidence>
<evidence type="ECO:0000259" key="6">
    <source>
        <dbReference type="Pfam" id="PF04234"/>
    </source>
</evidence>
<gene>
    <name evidence="7" type="ORF">CDOO_08165</name>
</gene>
<keyword evidence="4" id="KW-0472">Membrane</keyword>
<dbReference type="GO" id="GO:0042597">
    <property type="term" value="C:periplasmic space"/>
    <property type="evidence" value="ECO:0007669"/>
    <property type="project" value="InterPro"/>
</dbReference>
<dbReference type="eggNOG" id="COG2372">
    <property type="taxonomic scope" value="Bacteria"/>
</dbReference>
<evidence type="ECO:0000256" key="5">
    <source>
        <dbReference type="SAM" id="SignalP"/>
    </source>
</evidence>
<organism evidence="7 8">
    <name type="scientific">Corynebacterium doosanense CAU 212 = DSM 45436</name>
    <dbReference type="NCBI Taxonomy" id="558173"/>
    <lineage>
        <taxon>Bacteria</taxon>
        <taxon>Bacillati</taxon>
        <taxon>Actinomycetota</taxon>
        <taxon>Actinomycetes</taxon>
        <taxon>Mycobacteriales</taxon>
        <taxon>Corynebacteriaceae</taxon>
        <taxon>Corynebacterium</taxon>
    </lineage>
</organism>
<dbReference type="InterPro" id="IPR006311">
    <property type="entry name" value="TAT_signal"/>
</dbReference>
<feature type="domain" description="CopC" evidence="6">
    <location>
        <begin position="36"/>
        <end position="132"/>
    </location>
</feature>
<name>A0A097IGL3_9CORY</name>
<dbReference type="Gene3D" id="2.60.40.1220">
    <property type="match status" value="1"/>
</dbReference>
<dbReference type="STRING" id="558173.CDOO_08165"/>
<dbReference type="InterPro" id="IPR007348">
    <property type="entry name" value="CopC_dom"/>
</dbReference>
<accession>A0A097IGL3</accession>
<keyword evidence="4" id="KW-1133">Transmembrane helix</keyword>
<feature type="compositionally biased region" description="Acidic residues" evidence="3">
    <location>
        <begin position="145"/>
        <end position="160"/>
    </location>
</feature>
<feature type="region of interest" description="Disordered" evidence="3">
    <location>
        <begin position="134"/>
        <end position="162"/>
    </location>
</feature>
<feature type="signal peptide" evidence="5">
    <location>
        <begin position="1"/>
        <end position="35"/>
    </location>
</feature>
<protein>
    <submittedName>
        <fullName evidence="7">Membrane protein</fullName>
    </submittedName>
</protein>
<dbReference type="RefSeq" id="WP_018023019.1">
    <property type="nucleotide sequence ID" value="NZ_AQUX01000021.1"/>
</dbReference>
<dbReference type="InterPro" id="IPR014756">
    <property type="entry name" value="Ig_E-set"/>
</dbReference>
<reference evidence="7 8" key="1">
    <citation type="submission" date="2013-09" db="EMBL/GenBank/DDBJ databases">
        <title>Complete genome sequence of Corynebacterium doosanense CAU 212(T) (=DSM 45436(T)), isolated from activated sludge.</title>
        <authorList>
            <person name="Schaffert L."/>
            <person name="Albersmeier A."/>
            <person name="Kalinowski J."/>
            <person name="Ruckert C."/>
        </authorList>
    </citation>
    <scope>NUCLEOTIDE SEQUENCE [LARGE SCALE GENOMIC DNA]</scope>
    <source>
        <strain evidence="7 8">CAU 212</strain>
    </source>
</reference>
<dbReference type="InterPro" id="IPR014755">
    <property type="entry name" value="Cu-Rt/internalin_Ig-like"/>
</dbReference>
<dbReference type="OrthoDB" id="5242236at2"/>